<evidence type="ECO:0000256" key="2">
    <source>
        <dbReference type="SAM" id="SignalP"/>
    </source>
</evidence>
<keyword evidence="2" id="KW-0732">Signal</keyword>
<protein>
    <submittedName>
        <fullName evidence="3">Uncharacterized protein</fullName>
    </submittedName>
</protein>
<feature type="region of interest" description="Disordered" evidence="1">
    <location>
        <begin position="116"/>
        <end position="160"/>
    </location>
</feature>
<feature type="signal peptide" evidence="2">
    <location>
        <begin position="1"/>
        <end position="28"/>
    </location>
</feature>
<reference evidence="3" key="1">
    <citation type="submission" date="2022-12" db="EMBL/GenBank/DDBJ databases">
        <title>Reference genome sequencing for broad-spectrum identification of bacterial and archaeal isolates by mass spectrometry.</title>
        <authorList>
            <person name="Sekiguchi Y."/>
            <person name="Tourlousse D.M."/>
        </authorList>
    </citation>
    <scope>NUCLEOTIDE SEQUENCE</scope>
    <source>
        <strain evidence="3">14</strain>
    </source>
</reference>
<organism evidence="3 4">
    <name type="scientific">Agromyces rhizosphaerae</name>
    <dbReference type="NCBI Taxonomy" id="88374"/>
    <lineage>
        <taxon>Bacteria</taxon>
        <taxon>Bacillati</taxon>
        <taxon>Actinomycetota</taxon>
        <taxon>Actinomycetes</taxon>
        <taxon>Micrococcales</taxon>
        <taxon>Microbacteriaceae</taxon>
        <taxon>Agromyces</taxon>
    </lineage>
</organism>
<comment type="caution">
    <text evidence="3">The sequence shown here is derived from an EMBL/GenBank/DDBJ whole genome shotgun (WGS) entry which is preliminary data.</text>
</comment>
<dbReference type="EMBL" id="BSDP01000001">
    <property type="protein sequence ID" value="GLI25936.1"/>
    <property type="molecule type" value="Genomic_DNA"/>
</dbReference>
<accession>A0A9W6FMY9</accession>
<dbReference type="Proteomes" id="UP001144396">
    <property type="component" value="Unassembled WGS sequence"/>
</dbReference>
<feature type="chain" id="PRO_5040760229" evidence="2">
    <location>
        <begin position="29"/>
        <end position="160"/>
    </location>
</feature>
<feature type="compositionally biased region" description="Low complexity" evidence="1">
    <location>
        <begin position="150"/>
        <end position="160"/>
    </location>
</feature>
<name>A0A9W6FMY9_9MICO</name>
<dbReference type="PROSITE" id="PS51257">
    <property type="entry name" value="PROKAR_LIPOPROTEIN"/>
    <property type="match status" value="1"/>
</dbReference>
<dbReference type="AlphaFoldDB" id="A0A9W6FMY9"/>
<sequence length="160" mass="17091">MRGRIVPRRHRRVRIGIVVALATGLALAGCAQPEAVADPEPDPTPIATPTPTPTAEPDPLETVVEIVLRPEQLDLHDETGATVAELSYDLPTGELVETLSTVFDVAPEYRLQPAQVEGHRPISTSGMDSGSPTTSWVMSRAATPRRRGPGTRTTGRTRGA</sequence>
<proteinExistence type="predicted"/>
<feature type="compositionally biased region" description="Polar residues" evidence="1">
    <location>
        <begin position="122"/>
        <end position="137"/>
    </location>
</feature>
<evidence type="ECO:0000313" key="3">
    <source>
        <dbReference type="EMBL" id="GLI25936.1"/>
    </source>
</evidence>
<evidence type="ECO:0000256" key="1">
    <source>
        <dbReference type="SAM" id="MobiDB-lite"/>
    </source>
</evidence>
<feature type="region of interest" description="Disordered" evidence="1">
    <location>
        <begin position="33"/>
        <end position="59"/>
    </location>
</feature>
<feature type="compositionally biased region" description="Pro residues" evidence="1">
    <location>
        <begin position="42"/>
        <end position="56"/>
    </location>
</feature>
<evidence type="ECO:0000313" key="4">
    <source>
        <dbReference type="Proteomes" id="UP001144396"/>
    </source>
</evidence>
<keyword evidence="4" id="KW-1185">Reference proteome</keyword>
<gene>
    <name evidence="3" type="ORF">ARHIZOSPH14_01780</name>
</gene>